<evidence type="ECO:0000313" key="1">
    <source>
        <dbReference type="EMBL" id="VDP55266.1"/>
    </source>
</evidence>
<reference evidence="3" key="2">
    <citation type="submission" date="2019-09" db="UniProtKB">
        <authorList>
            <consortium name="WormBaseParasite"/>
        </authorList>
    </citation>
    <scope>IDENTIFICATION</scope>
</reference>
<sequence>MSDRTFIKSVYYIADSKKVNEPDLQVDSRETAQDASPVLQNTAHHQIRVDPAPTKKAALPRVPEHYFAPKPVIDKPLIESAYCYTANTVHYYADGPKRNEAQQFLDEEIQSSSPVAATLPTTLGLVSS</sequence>
<dbReference type="Proteomes" id="UP000050761">
    <property type="component" value="Unassembled WGS sequence"/>
</dbReference>
<evidence type="ECO:0000313" key="3">
    <source>
        <dbReference type="WBParaSite" id="HPBE_0002602901-mRNA-1"/>
    </source>
</evidence>
<dbReference type="AlphaFoldDB" id="A0A183GTK9"/>
<keyword evidence="2" id="KW-1185">Reference proteome</keyword>
<gene>
    <name evidence="1" type="ORF">HPBE_LOCUS26029</name>
</gene>
<accession>A0A183GTK9</accession>
<name>A0A183GTK9_HELPZ</name>
<dbReference type="EMBL" id="UZAH01039046">
    <property type="protein sequence ID" value="VDP55266.1"/>
    <property type="molecule type" value="Genomic_DNA"/>
</dbReference>
<protein>
    <submittedName>
        <fullName evidence="3">ZM domain-containing protein</fullName>
    </submittedName>
</protein>
<evidence type="ECO:0000313" key="2">
    <source>
        <dbReference type="Proteomes" id="UP000050761"/>
    </source>
</evidence>
<dbReference type="WBParaSite" id="HPBE_0002602901-mRNA-1">
    <property type="protein sequence ID" value="HPBE_0002602901-mRNA-1"/>
    <property type="gene ID" value="HPBE_0002602901"/>
</dbReference>
<proteinExistence type="predicted"/>
<accession>A0A3P8IJ53</accession>
<reference evidence="1 2" key="1">
    <citation type="submission" date="2018-11" db="EMBL/GenBank/DDBJ databases">
        <authorList>
            <consortium name="Pathogen Informatics"/>
        </authorList>
    </citation>
    <scope>NUCLEOTIDE SEQUENCE [LARGE SCALE GENOMIC DNA]</scope>
</reference>
<organism evidence="2 3">
    <name type="scientific">Heligmosomoides polygyrus</name>
    <name type="common">Parasitic roundworm</name>
    <dbReference type="NCBI Taxonomy" id="6339"/>
    <lineage>
        <taxon>Eukaryota</taxon>
        <taxon>Metazoa</taxon>
        <taxon>Ecdysozoa</taxon>
        <taxon>Nematoda</taxon>
        <taxon>Chromadorea</taxon>
        <taxon>Rhabditida</taxon>
        <taxon>Rhabditina</taxon>
        <taxon>Rhabditomorpha</taxon>
        <taxon>Strongyloidea</taxon>
        <taxon>Heligmosomidae</taxon>
        <taxon>Heligmosomoides</taxon>
    </lineage>
</organism>